<name>A0ABY6Q5G3_9GAMM</name>
<dbReference type="InterPro" id="IPR002347">
    <property type="entry name" value="SDR_fam"/>
</dbReference>
<keyword evidence="5" id="KW-1185">Reference proteome</keyword>
<dbReference type="Gene3D" id="3.40.50.720">
    <property type="entry name" value="NAD(P)-binding Rossmann-like Domain"/>
    <property type="match status" value="1"/>
</dbReference>
<gene>
    <name evidence="4" type="ORF">E0F26_01755</name>
</gene>
<dbReference type="Proteomes" id="UP001317963">
    <property type="component" value="Chromosome"/>
</dbReference>
<accession>A0ABY6Q5G3</accession>
<dbReference type="PRINTS" id="PR00080">
    <property type="entry name" value="SDRFAMILY"/>
</dbReference>
<dbReference type="PANTHER" id="PTHR43669:SF3">
    <property type="entry name" value="ALCOHOL DEHYDROGENASE, PUTATIVE (AFU_ORTHOLOGUE AFUA_3G03445)-RELATED"/>
    <property type="match status" value="1"/>
</dbReference>
<organism evidence="4 5">
    <name type="scientific">Candidatus Paraluminiphilus aquimaris</name>
    <dbReference type="NCBI Taxonomy" id="2518994"/>
    <lineage>
        <taxon>Bacteria</taxon>
        <taxon>Pseudomonadati</taxon>
        <taxon>Pseudomonadota</taxon>
        <taxon>Gammaproteobacteria</taxon>
        <taxon>Cellvibrionales</taxon>
        <taxon>Halieaceae</taxon>
        <taxon>Candidatus Paraluminiphilus</taxon>
    </lineage>
</organism>
<dbReference type="PANTHER" id="PTHR43669">
    <property type="entry name" value="5-KETO-D-GLUCONATE 5-REDUCTASE"/>
    <property type="match status" value="1"/>
</dbReference>
<evidence type="ECO:0000313" key="5">
    <source>
        <dbReference type="Proteomes" id="UP001317963"/>
    </source>
</evidence>
<reference evidence="4 5" key="1">
    <citation type="submission" date="2019-02" db="EMBL/GenBank/DDBJ databases">
        <title>Halieaceae_genomes.</title>
        <authorList>
            <person name="Li S.-H."/>
        </authorList>
    </citation>
    <scope>NUCLEOTIDE SEQUENCE [LARGE SCALE GENOMIC DNA]</scope>
    <source>
        <strain evidence="4 5">JH123</strain>
    </source>
</reference>
<dbReference type="SUPFAM" id="SSF51735">
    <property type="entry name" value="NAD(P)-binding Rossmann-fold domains"/>
    <property type="match status" value="1"/>
</dbReference>
<evidence type="ECO:0000313" key="4">
    <source>
        <dbReference type="EMBL" id="UZP73533.1"/>
    </source>
</evidence>
<dbReference type="RefSeq" id="WP_279242328.1">
    <property type="nucleotide sequence ID" value="NZ_CP036501.1"/>
</dbReference>
<dbReference type="Pfam" id="PF00106">
    <property type="entry name" value="adh_short"/>
    <property type="match status" value="1"/>
</dbReference>
<evidence type="ECO:0000256" key="2">
    <source>
        <dbReference type="ARBA" id="ARBA00023002"/>
    </source>
</evidence>
<evidence type="ECO:0000256" key="1">
    <source>
        <dbReference type="ARBA" id="ARBA00006484"/>
    </source>
</evidence>
<evidence type="ECO:0000256" key="3">
    <source>
        <dbReference type="RuleBase" id="RU000363"/>
    </source>
</evidence>
<dbReference type="InterPro" id="IPR036291">
    <property type="entry name" value="NAD(P)-bd_dom_sf"/>
</dbReference>
<keyword evidence="2" id="KW-0560">Oxidoreductase</keyword>
<protein>
    <submittedName>
        <fullName evidence="4">SDR family NAD(P)-dependent oxidoreductase</fullName>
    </submittedName>
</protein>
<sequence length="252" mass="27390">MKTAFITGAAQGIGLAIARQFAREGYQVGLFDVNAARCEELLSHPEFKHAVAGFCDVRDSASINEALSTFTQATGGQLHVLVNNAGVLSGGEIMTHSESQIRAMVDVNVTGLTMVSCAAHPLLKATEGAMVINLCSASSIHGIPLLAVYSATKFYVDGLTQALNLEWEDDDIYVTCIKPPVIDTEMGRSLDPRHIENMTWEMKPDAVATAVYGLTQRRALHHVLGSSTRTWHRVSRLFGMGVSRWFTQRIVG</sequence>
<dbReference type="PRINTS" id="PR00081">
    <property type="entry name" value="GDHRDH"/>
</dbReference>
<dbReference type="EMBL" id="CP036501">
    <property type="protein sequence ID" value="UZP73533.1"/>
    <property type="molecule type" value="Genomic_DNA"/>
</dbReference>
<proteinExistence type="inferred from homology"/>
<comment type="similarity">
    <text evidence="1 3">Belongs to the short-chain dehydrogenases/reductases (SDR) family.</text>
</comment>